<name>A0A0A8J8A7_9CAUD</name>
<proteinExistence type="predicted"/>
<sequence>MSFVTTSKFAKKADQEHINVAGAAFKMVEHLSRDGHLRNDPAIGKALVSNESFSPDIEQAASGMLTNVMASVESFFKMDGAKLGVKVTPQQQEAVTFALASAMAPKDSLARRVAMKGAKGSNAFEVFIPDNSGLDPAKLGQRSMEAYDTKPNDETLNFTAAFALATATQNRFGEMFYKTVNLSPDQYAIEMEIPLISVYDQVRYELEKRLTDYNRRNIVNAEIDATILKNDTLKIIPVVRAQTADAFVDPALVAPYPAVTDEGESIQTAPLKTNYRTSLFRLALTDTQLAKGVLDQTDALDPGAVLKGVYVMFSNADGSTKEVVRFDTANSPLNQFTEALQGQTRRMDLQFTTDSAVVGPNTKLFNNAASTLLTAFEGDSANTAWLSFSVRGDINLQDSSYEIITGSIVVNTIKNINGTSLDVTDAGQAAMVNLLQGGKIIGVDIDVRRVNSNLRELGQLADFNTYRQIYGVSLGSPLSVQRPITNGDAQDALHAAALSYLCKVRQSNLAVTQLLSEVDSLRQYAKRSDIIGRQPEIMGISSYLIEPVLQEVEVDLLTAVTTTAQHERYADITAILTDTCKIMAYKLWQLSNWQAAANLLEGTEAQLPKVLLGTDMVLTQYLMVEGDTRTMGPDFTYEKAWTPDSRVRGKIFIALAYPSQNPGVPHPLDHGMMLNKPEVVAALNLSRTSHSRELIVHPSFRHIPLCPILGVLTVTNLQEALSQQAVLGIKVTNATQFVDSTTVTTTNANGSTSTTTAA</sequence>
<dbReference type="KEGG" id="vg:26639558"/>
<dbReference type="GeneID" id="26639558"/>
<reference evidence="1 2" key="1">
    <citation type="submission" date="2014-12" db="EMBL/GenBank/DDBJ databases">
        <title>Genome analysis of a novel jumbo phage RSL2 infecting the phytopathogen Ralstonia solanacearum.</title>
        <authorList>
            <person name="Kawasaki T."/>
            <person name="Fujie M."/>
            <person name="Chatchawankanphanich O."/>
            <person name="Ogata H."/>
            <person name="Yamada T."/>
        </authorList>
    </citation>
    <scope>NUCLEOTIDE SEQUENCE [LARGE SCALE GENOMIC DNA]</scope>
    <source>
        <strain evidence="1 2">RSL2</strain>
    </source>
</reference>
<keyword evidence="2" id="KW-1185">Reference proteome</keyword>
<organism evidence="1 2">
    <name type="scientific">Ralstonia phage RSL2</name>
    <dbReference type="NCBI Taxonomy" id="1585840"/>
    <lineage>
        <taxon>Viruses</taxon>
        <taxon>Duplodnaviria</taxon>
        <taxon>Heunggongvirae</taxon>
        <taxon>Uroviricota</taxon>
        <taxon>Caudoviricetes</taxon>
        <taxon>Chimalliviridae</taxon>
        <taxon>Chiangmaivirus</taxon>
        <taxon>Chiangmaivirus RSL2</taxon>
    </lineage>
</organism>
<dbReference type="InterPro" id="IPR057920">
    <property type="entry name" value="PhiKZ_MCP"/>
</dbReference>
<evidence type="ECO:0008006" key="3">
    <source>
        <dbReference type="Google" id="ProtNLM"/>
    </source>
</evidence>
<dbReference type="Proteomes" id="UP000203794">
    <property type="component" value="Segment"/>
</dbReference>
<evidence type="ECO:0000313" key="1">
    <source>
        <dbReference type="EMBL" id="BAQ02645.1"/>
    </source>
</evidence>
<evidence type="ECO:0000313" key="2">
    <source>
        <dbReference type="Proteomes" id="UP000203794"/>
    </source>
</evidence>
<accession>A0A0A8J8A7</accession>
<dbReference type="RefSeq" id="YP_009212966.1">
    <property type="nucleotide sequence ID" value="NC_028950.1"/>
</dbReference>
<dbReference type="Pfam" id="PF25620">
    <property type="entry name" value="PhiKZ_MCP"/>
    <property type="match status" value="1"/>
</dbReference>
<dbReference type="OrthoDB" id="1387at10239"/>
<dbReference type="EMBL" id="AP014693">
    <property type="protein sequence ID" value="BAQ02645.1"/>
    <property type="molecule type" value="Genomic_DNA"/>
</dbReference>
<protein>
    <recommendedName>
        <fullName evidence="3">Major capsid protein</fullName>
    </recommendedName>
</protein>